<dbReference type="STRING" id="3635.A0A1U8LFK0"/>
<dbReference type="KEGG" id="ghi:107926944"/>
<dbReference type="Pfam" id="PF07727">
    <property type="entry name" value="RVT_2"/>
    <property type="match status" value="1"/>
</dbReference>
<dbReference type="InterPro" id="IPR013103">
    <property type="entry name" value="RVT_2"/>
</dbReference>
<accession>A0A1U8LFK0</accession>
<protein>
    <submittedName>
        <fullName evidence="3">Uncharacterized mitochondrial protein AtMg00810-like</fullName>
    </submittedName>
</protein>
<dbReference type="GeneID" id="107926944"/>
<reference evidence="2" key="1">
    <citation type="journal article" date="2020" name="Nat. Genet.">
        <title>Genomic diversifications of five Gossypium allopolyploid species and their impact on cotton improvement.</title>
        <authorList>
            <person name="Chen Z.J."/>
            <person name="Sreedasyam A."/>
            <person name="Ando A."/>
            <person name="Song Q."/>
            <person name="De Santiago L.M."/>
            <person name="Hulse-Kemp A.M."/>
            <person name="Ding M."/>
            <person name="Ye W."/>
            <person name="Kirkbride R.C."/>
            <person name="Jenkins J."/>
            <person name="Plott C."/>
            <person name="Lovell J."/>
            <person name="Lin Y.M."/>
            <person name="Vaughn R."/>
            <person name="Liu B."/>
            <person name="Simpson S."/>
            <person name="Scheffler B.E."/>
            <person name="Wen L."/>
            <person name="Saski C.A."/>
            <person name="Grover C.E."/>
            <person name="Hu G."/>
            <person name="Conover J.L."/>
            <person name="Carlson J.W."/>
            <person name="Shu S."/>
            <person name="Boston L.B."/>
            <person name="Williams M."/>
            <person name="Peterson D.G."/>
            <person name="McGee K."/>
            <person name="Jones D.C."/>
            <person name="Wendel J.F."/>
            <person name="Stelly D.M."/>
            <person name="Grimwood J."/>
            <person name="Schmutz J."/>
        </authorList>
    </citation>
    <scope>NUCLEOTIDE SEQUENCE [LARGE SCALE GENOMIC DNA]</scope>
    <source>
        <strain evidence="2">cv. TM-1</strain>
    </source>
</reference>
<feature type="domain" description="Reverse transcriptase Ty1/copia-type" evidence="1">
    <location>
        <begin position="28"/>
        <end position="132"/>
    </location>
</feature>
<dbReference type="RefSeq" id="XP_016713376.1">
    <property type="nucleotide sequence ID" value="XM_016857887.1"/>
</dbReference>
<keyword evidence="2" id="KW-1185">Reference proteome</keyword>
<dbReference type="PaxDb" id="3635-A0A1U8LFK0"/>
<evidence type="ECO:0000313" key="2">
    <source>
        <dbReference type="Proteomes" id="UP000818029"/>
    </source>
</evidence>
<dbReference type="Proteomes" id="UP000818029">
    <property type="component" value="Chromosome A08"/>
</dbReference>
<proteinExistence type="predicted"/>
<reference evidence="3" key="2">
    <citation type="submission" date="2025-08" db="UniProtKB">
        <authorList>
            <consortium name="RefSeq"/>
        </authorList>
    </citation>
    <scope>IDENTIFICATION</scope>
</reference>
<dbReference type="AlphaFoldDB" id="A0A1U8LFK0"/>
<evidence type="ECO:0000313" key="3">
    <source>
        <dbReference type="RefSeq" id="XP_016713376.1"/>
    </source>
</evidence>
<name>A0A1U8LFK0_GOSHI</name>
<evidence type="ECO:0000259" key="1">
    <source>
        <dbReference type="Pfam" id="PF07727"/>
    </source>
</evidence>
<gene>
    <name evidence="3" type="primary">LOC107926944</name>
</gene>
<organism evidence="2 3">
    <name type="scientific">Gossypium hirsutum</name>
    <name type="common">Upland cotton</name>
    <name type="synonym">Gossypium mexicanum</name>
    <dbReference type="NCBI Taxonomy" id="3635"/>
    <lineage>
        <taxon>Eukaryota</taxon>
        <taxon>Viridiplantae</taxon>
        <taxon>Streptophyta</taxon>
        <taxon>Embryophyta</taxon>
        <taxon>Tracheophyta</taxon>
        <taxon>Spermatophyta</taxon>
        <taxon>Magnoliopsida</taxon>
        <taxon>eudicotyledons</taxon>
        <taxon>Gunneridae</taxon>
        <taxon>Pentapetalae</taxon>
        <taxon>rosids</taxon>
        <taxon>malvids</taxon>
        <taxon>Malvales</taxon>
        <taxon>Malvaceae</taxon>
        <taxon>Malvoideae</taxon>
        <taxon>Gossypium</taxon>
    </lineage>
</organism>
<sequence>MPEKADTTDDAKHGVTSNEFGAIGTIDVEKLGFQTSINKATLYLKKGMNIDLLNVSLYVDDLLVIGSNDEAFSEFKLSMQKEFDMSDLGLMSYFLRIEINQKKAGIFISRQKYTLDVLRKFKLEFCKGVDSPLPLNLKLSKNDGEKRCDPFIYRSIVGSLLDSNTT</sequence>